<dbReference type="GO" id="GO:0016787">
    <property type="term" value="F:hydrolase activity"/>
    <property type="evidence" value="ECO:0007669"/>
    <property type="project" value="UniProtKB-KW"/>
</dbReference>
<protein>
    <submittedName>
        <fullName evidence="3">Cysteine hydrolase</fullName>
    </submittedName>
</protein>
<dbReference type="SUPFAM" id="SSF52499">
    <property type="entry name" value="Isochorismatase-like hydrolases"/>
    <property type="match status" value="1"/>
</dbReference>
<dbReference type="EMBL" id="CP059833">
    <property type="protein sequence ID" value="QMV84366.1"/>
    <property type="molecule type" value="Genomic_DNA"/>
</dbReference>
<gene>
    <name evidence="3" type="ORF">HW450_08280</name>
</gene>
<dbReference type="CDD" id="cd00431">
    <property type="entry name" value="cysteine_hydrolases"/>
    <property type="match status" value="1"/>
</dbReference>
<dbReference type="InterPro" id="IPR036380">
    <property type="entry name" value="Isochorismatase-like_sf"/>
</dbReference>
<evidence type="ECO:0000256" key="1">
    <source>
        <dbReference type="ARBA" id="ARBA00022801"/>
    </source>
</evidence>
<accession>A0A7G5FCM5</accession>
<dbReference type="RefSeq" id="WP_182385175.1">
    <property type="nucleotide sequence ID" value="NZ_CP059833.1"/>
</dbReference>
<proteinExistence type="predicted"/>
<dbReference type="AlphaFoldDB" id="A0A7G5FCM5"/>
<name>A0A7G5FCM5_9CORY</name>
<feature type="domain" description="Isochorismatase-like" evidence="2">
    <location>
        <begin position="7"/>
        <end position="190"/>
    </location>
</feature>
<evidence type="ECO:0000313" key="3">
    <source>
        <dbReference type="EMBL" id="QMV84366.1"/>
    </source>
</evidence>
<evidence type="ECO:0000259" key="2">
    <source>
        <dbReference type="Pfam" id="PF00857"/>
    </source>
</evidence>
<sequence>MLNEKTAILAIHLMGDIVADGTAFGSLFYPEVARRDVIGKCNTAFTKVRDAGGTVVALRVAFQDDYSDLAPHIPLLAMAQQAGALKDGSPGADIVADVELHDSDIVVTHTRPGPFSSSHLETLLKEHGIENVIVCGVATNASVESTVREAADLGFNTFLLEDACSAVTPEAHDAAVESMRLFARVITTADL</sequence>
<dbReference type="InterPro" id="IPR050272">
    <property type="entry name" value="Isochorismatase-like_hydrls"/>
</dbReference>
<evidence type="ECO:0000313" key="4">
    <source>
        <dbReference type="Proteomes" id="UP000515570"/>
    </source>
</evidence>
<keyword evidence="1 3" id="KW-0378">Hydrolase</keyword>
<dbReference type="PANTHER" id="PTHR43540">
    <property type="entry name" value="PEROXYUREIDOACRYLATE/UREIDOACRYLATE AMIDOHYDROLASE-RELATED"/>
    <property type="match status" value="1"/>
</dbReference>
<organism evidence="3 4">
    <name type="scientific">Corynebacterium hindlerae</name>
    <dbReference type="NCBI Taxonomy" id="699041"/>
    <lineage>
        <taxon>Bacteria</taxon>
        <taxon>Bacillati</taxon>
        <taxon>Actinomycetota</taxon>
        <taxon>Actinomycetes</taxon>
        <taxon>Mycobacteriales</taxon>
        <taxon>Corynebacteriaceae</taxon>
        <taxon>Corynebacterium</taxon>
    </lineage>
</organism>
<reference evidence="3 4" key="1">
    <citation type="submission" date="2020-07" db="EMBL/GenBank/DDBJ databases">
        <title>non toxigenic Corynebacterium sp. nov from a clinical source.</title>
        <authorList>
            <person name="Bernier A.-M."/>
            <person name="Bernard K."/>
        </authorList>
    </citation>
    <scope>NUCLEOTIDE SEQUENCE [LARGE SCALE GENOMIC DNA]</scope>
    <source>
        <strain evidence="4">NML 93-0612</strain>
    </source>
</reference>
<dbReference type="Gene3D" id="3.40.50.850">
    <property type="entry name" value="Isochorismatase-like"/>
    <property type="match status" value="1"/>
</dbReference>
<dbReference type="InterPro" id="IPR000868">
    <property type="entry name" value="Isochorismatase-like_dom"/>
</dbReference>
<dbReference type="Pfam" id="PF00857">
    <property type="entry name" value="Isochorismatase"/>
    <property type="match status" value="1"/>
</dbReference>
<keyword evidence="4" id="KW-1185">Reference proteome</keyword>
<dbReference type="Proteomes" id="UP000515570">
    <property type="component" value="Chromosome"/>
</dbReference>